<dbReference type="Gene3D" id="2.60.40.10">
    <property type="entry name" value="Immunoglobulins"/>
    <property type="match status" value="3"/>
</dbReference>
<evidence type="ECO:0000256" key="10">
    <source>
        <dbReference type="SAM" id="SignalP"/>
    </source>
</evidence>
<keyword evidence="6" id="KW-0378">Hydrolase</keyword>
<dbReference type="Pfam" id="PF21577">
    <property type="entry name" value="PG_0320-like_C"/>
    <property type="match status" value="1"/>
</dbReference>
<feature type="chain" id="PRO_5001987023" description="DUF1573 domain-containing protein" evidence="10">
    <location>
        <begin position="24"/>
        <end position="362"/>
    </location>
</feature>
<evidence type="ECO:0000256" key="3">
    <source>
        <dbReference type="ARBA" id="ARBA00006067"/>
    </source>
</evidence>
<evidence type="ECO:0000256" key="7">
    <source>
        <dbReference type="ARBA" id="ARBA00023026"/>
    </source>
</evidence>
<dbReference type="Pfam" id="PF22544">
    <property type="entry name" value="HYDIN_VesB_CFA65-like_Ig"/>
    <property type="match status" value="1"/>
</dbReference>
<feature type="domain" description="HYDIN/VesB/CFA65-like Ig-like" evidence="12">
    <location>
        <begin position="261"/>
        <end position="360"/>
    </location>
</feature>
<keyword evidence="4" id="KW-0963">Cytoplasm</keyword>
<comment type="subcellular location">
    <subcellularLocation>
        <location evidence="1">Cell projection</location>
        <location evidence="1">Cilium</location>
    </subcellularLocation>
    <subcellularLocation>
        <location evidence="2">Cytoplasm</location>
    </subcellularLocation>
</comment>
<protein>
    <recommendedName>
        <fullName evidence="15">DUF1573 domain-containing protein</fullName>
    </recommendedName>
</protein>
<evidence type="ECO:0000256" key="6">
    <source>
        <dbReference type="ARBA" id="ARBA00022807"/>
    </source>
</evidence>
<organism evidence="13 14">
    <name type="scientific">Porphyromonas gulae</name>
    <dbReference type="NCBI Taxonomy" id="111105"/>
    <lineage>
        <taxon>Bacteria</taxon>
        <taxon>Pseudomonadati</taxon>
        <taxon>Bacteroidota</taxon>
        <taxon>Bacteroidia</taxon>
        <taxon>Bacteroidales</taxon>
        <taxon>Porphyromonadaceae</taxon>
        <taxon>Porphyromonas</taxon>
    </lineage>
</organism>
<evidence type="ECO:0000256" key="8">
    <source>
        <dbReference type="ARBA" id="ARBA00023069"/>
    </source>
</evidence>
<evidence type="ECO:0000256" key="1">
    <source>
        <dbReference type="ARBA" id="ARBA00004138"/>
    </source>
</evidence>
<dbReference type="GO" id="GO:0005737">
    <property type="term" value="C:cytoplasm"/>
    <property type="evidence" value="ECO:0007669"/>
    <property type="project" value="UniProtKB-SubCell"/>
</dbReference>
<accession>A0A0A2EIW9</accession>
<dbReference type="AlphaFoldDB" id="A0A0A2EIW9"/>
<proteinExistence type="inferred from homology"/>
<evidence type="ECO:0000256" key="5">
    <source>
        <dbReference type="ARBA" id="ARBA00022670"/>
    </source>
</evidence>
<evidence type="ECO:0000256" key="2">
    <source>
        <dbReference type="ARBA" id="ARBA00004496"/>
    </source>
</evidence>
<dbReference type="GO" id="GO:0008234">
    <property type="term" value="F:cysteine-type peptidase activity"/>
    <property type="evidence" value="ECO:0007669"/>
    <property type="project" value="UniProtKB-KW"/>
</dbReference>
<dbReference type="Pfam" id="PF07610">
    <property type="entry name" value="DUF1573"/>
    <property type="match status" value="1"/>
</dbReference>
<evidence type="ECO:0000259" key="11">
    <source>
        <dbReference type="Pfam" id="PF21577"/>
    </source>
</evidence>
<dbReference type="PANTHER" id="PTHR37833:SF1">
    <property type="entry name" value="SIGNAL PEPTIDE PROTEIN"/>
    <property type="match status" value="1"/>
</dbReference>
<keyword evidence="5" id="KW-0645">Protease</keyword>
<feature type="signal peptide" evidence="10">
    <location>
        <begin position="1"/>
        <end position="23"/>
    </location>
</feature>
<dbReference type="Proteomes" id="UP000030146">
    <property type="component" value="Unassembled WGS sequence"/>
</dbReference>
<evidence type="ECO:0000256" key="9">
    <source>
        <dbReference type="ARBA" id="ARBA00023273"/>
    </source>
</evidence>
<evidence type="ECO:0000313" key="14">
    <source>
        <dbReference type="Proteomes" id="UP000030146"/>
    </source>
</evidence>
<evidence type="ECO:0000313" key="13">
    <source>
        <dbReference type="EMBL" id="KGN85402.1"/>
    </source>
</evidence>
<evidence type="ECO:0008006" key="15">
    <source>
        <dbReference type="Google" id="ProtNLM"/>
    </source>
</evidence>
<comment type="caution">
    <text evidence="13">The sequence shown here is derived from an EMBL/GenBank/DDBJ whole genome shotgun (WGS) entry which is preliminary data.</text>
</comment>
<evidence type="ECO:0000259" key="12">
    <source>
        <dbReference type="Pfam" id="PF22544"/>
    </source>
</evidence>
<reference evidence="13 14" key="1">
    <citation type="submission" date="2014-08" db="EMBL/GenBank/DDBJ databases">
        <title>Porphyromonas gulae strain:COT-052_OH3439 Genome sequencing.</title>
        <authorList>
            <person name="Wallis C."/>
            <person name="Deusch O."/>
            <person name="O'Flynn C."/>
            <person name="Davis I."/>
            <person name="Jospin G."/>
            <person name="Darling A.E."/>
            <person name="Coil D.A."/>
            <person name="Alexiev A."/>
            <person name="Horsfall A."/>
            <person name="Kirkwood N."/>
            <person name="Harris S."/>
            <person name="Eisen J.A."/>
        </authorList>
    </citation>
    <scope>NUCLEOTIDE SEQUENCE [LARGE SCALE GENOMIC DNA]</scope>
    <source>
        <strain evidence="14">COT-052 OH3439</strain>
    </source>
</reference>
<keyword evidence="14" id="KW-1185">Reference proteome</keyword>
<keyword evidence="6" id="KW-0788">Thiol protease</keyword>
<keyword evidence="7" id="KW-0843">Virulence</keyword>
<keyword evidence="9" id="KW-0966">Cell projection</keyword>
<dbReference type="PANTHER" id="PTHR37833">
    <property type="entry name" value="LIPOPROTEIN-RELATED"/>
    <property type="match status" value="1"/>
</dbReference>
<dbReference type="RefSeq" id="WP_018964265.1">
    <property type="nucleotide sequence ID" value="NZ_JQJE01000020.1"/>
</dbReference>
<dbReference type="InterPro" id="IPR048808">
    <property type="entry name" value="PG_0320-like_C"/>
</dbReference>
<dbReference type="EMBL" id="JRAK01000129">
    <property type="protein sequence ID" value="KGN85402.1"/>
    <property type="molecule type" value="Genomic_DNA"/>
</dbReference>
<evidence type="ECO:0000256" key="4">
    <source>
        <dbReference type="ARBA" id="ARBA00022490"/>
    </source>
</evidence>
<dbReference type="InterPro" id="IPR013783">
    <property type="entry name" value="Ig-like_fold"/>
</dbReference>
<keyword evidence="8" id="KW-0969">Cilium</keyword>
<comment type="similarity">
    <text evidence="3">Belongs to the peptidase C25 family.</text>
</comment>
<dbReference type="InterPro" id="IPR053879">
    <property type="entry name" value="HYDIN_VesB_CFA65-like_Ig"/>
</dbReference>
<sequence>MIVSTFRGLLFFLFLLTPLSLTAQESPEIQVEEQSFNFGLIPEEKGSVGHSFKFRNSGTAPLVITRVTADCGCTTPAWPEEAIAPGEKAEIRVLFDPIGRAGTFVKRIRVFSNAPSSPLELSISGTVTTLGGAMPHAYALAIGPLQVSNARLLFPISMPEDEGVVRLVVNNTDESDLQVAVVSLPSFVSLDDRAFRLQAREPRELNLSLAVPRNMPPGMKDEPLVLEVISSETGIKAVDSVLVSLPLVDNFPALTAAQTGVMELSTYLDMGQLDGETTKVAIDIRNVGAGPLRLHSVTTRNPALTAVADRTEIKPGGSTLLRIAVDSQVMKAEGWQSIAADISIICNDPQAPLRRIKVKAEL</sequence>
<dbReference type="GO" id="GO:0006508">
    <property type="term" value="P:proteolysis"/>
    <property type="evidence" value="ECO:0007669"/>
    <property type="project" value="UniProtKB-KW"/>
</dbReference>
<gene>
    <name evidence="13" type="ORF">HR15_09915</name>
</gene>
<dbReference type="InterPro" id="IPR011467">
    <property type="entry name" value="DUF1573"/>
</dbReference>
<name>A0A0A2EIW9_9PORP</name>
<feature type="domain" description="PG-0320-like C-terminal" evidence="11">
    <location>
        <begin position="143"/>
        <end position="248"/>
    </location>
</feature>
<keyword evidence="10" id="KW-0732">Signal</keyword>